<organism evidence="2 3">
    <name type="scientific">Psylliodes chrysocephalus</name>
    <dbReference type="NCBI Taxonomy" id="3402493"/>
    <lineage>
        <taxon>Eukaryota</taxon>
        <taxon>Metazoa</taxon>
        <taxon>Ecdysozoa</taxon>
        <taxon>Arthropoda</taxon>
        <taxon>Hexapoda</taxon>
        <taxon>Insecta</taxon>
        <taxon>Pterygota</taxon>
        <taxon>Neoptera</taxon>
        <taxon>Endopterygota</taxon>
        <taxon>Coleoptera</taxon>
        <taxon>Polyphaga</taxon>
        <taxon>Cucujiformia</taxon>
        <taxon>Chrysomeloidea</taxon>
        <taxon>Chrysomelidae</taxon>
        <taxon>Galerucinae</taxon>
        <taxon>Alticini</taxon>
        <taxon>Psylliodes</taxon>
    </lineage>
</organism>
<keyword evidence="3" id="KW-1185">Reference proteome</keyword>
<gene>
    <name evidence="2" type="ORF">PSYICH_LOCUS6423</name>
</gene>
<feature type="domain" description="MADF" evidence="1">
    <location>
        <begin position="75"/>
        <end position="165"/>
    </location>
</feature>
<evidence type="ECO:0000259" key="1">
    <source>
        <dbReference type="PROSITE" id="PS51029"/>
    </source>
</evidence>
<name>A0A9P0G937_9CUCU</name>
<dbReference type="GO" id="GO:0005667">
    <property type="term" value="C:transcription regulator complex"/>
    <property type="evidence" value="ECO:0007669"/>
    <property type="project" value="TreeGrafter"/>
</dbReference>
<evidence type="ECO:0000313" key="2">
    <source>
        <dbReference type="EMBL" id="CAH1106759.1"/>
    </source>
</evidence>
<accession>A0A9P0G937</accession>
<dbReference type="PROSITE" id="PS51029">
    <property type="entry name" value="MADF"/>
    <property type="match status" value="1"/>
</dbReference>
<dbReference type="GO" id="GO:0005634">
    <property type="term" value="C:nucleus"/>
    <property type="evidence" value="ECO:0007669"/>
    <property type="project" value="TreeGrafter"/>
</dbReference>
<dbReference type="GO" id="GO:0006357">
    <property type="term" value="P:regulation of transcription by RNA polymerase II"/>
    <property type="evidence" value="ECO:0007669"/>
    <property type="project" value="TreeGrafter"/>
</dbReference>
<dbReference type="SMART" id="SM00595">
    <property type="entry name" value="MADF"/>
    <property type="match status" value="1"/>
</dbReference>
<dbReference type="Proteomes" id="UP001153636">
    <property type="component" value="Chromosome 2"/>
</dbReference>
<dbReference type="InterPro" id="IPR039353">
    <property type="entry name" value="TF_Adf1"/>
</dbReference>
<dbReference type="PANTHER" id="PTHR12243">
    <property type="entry name" value="MADF DOMAIN TRANSCRIPTION FACTOR"/>
    <property type="match status" value="1"/>
</dbReference>
<dbReference type="Pfam" id="PF10545">
    <property type="entry name" value="MADF_DNA_bdg"/>
    <property type="match status" value="1"/>
</dbReference>
<dbReference type="OrthoDB" id="6159213at2759"/>
<dbReference type="PANTHER" id="PTHR12243:SF67">
    <property type="entry name" value="COREPRESSOR OF PANGOLIN, ISOFORM A-RELATED"/>
    <property type="match status" value="1"/>
</dbReference>
<dbReference type="EMBL" id="OV651814">
    <property type="protein sequence ID" value="CAH1106759.1"/>
    <property type="molecule type" value="Genomic_DNA"/>
</dbReference>
<protein>
    <recommendedName>
        <fullName evidence="1">MADF domain-containing protein</fullName>
    </recommendedName>
</protein>
<sequence length="165" mass="18880">MSDENENTCYKCGYCRWIFADHCENYLLHTCFQKFSFENGEELVADADEILSVASKEGDILSPNPVDASGDLDEQLISLVASRKALFDASLPLIERTYFKKKNLWNEVENNLGGQMKQDDIKARWKYLRDCYIKAKRKVTTYKASGSGATNTKVGFRFFLKPCVF</sequence>
<evidence type="ECO:0000313" key="3">
    <source>
        <dbReference type="Proteomes" id="UP001153636"/>
    </source>
</evidence>
<proteinExistence type="predicted"/>
<dbReference type="InterPro" id="IPR006578">
    <property type="entry name" value="MADF-dom"/>
</dbReference>
<reference evidence="2" key="1">
    <citation type="submission" date="2022-01" db="EMBL/GenBank/DDBJ databases">
        <authorList>
            <person name="King R."/>
        </authorList>
    </citation>
    <scope>NUCLEOTIDE SEQUENCE</scope>
</reference>
<dbReference type="AlphaFoldDB" id="A0A9P0G937"/>